<dbReference type="PANTHER" id="PTHR47472">
    <property type="entry name" value="PROPIONYL-COA CARBOXYLASE"/>
    <property type="match status" value="1"/>
</dbReference>
<gene>
    <name evidence="2" type="ORF">BJN34_22410</name>
</gene>
<accession>A0A1U9UWN3</accession>
<dbReference type="OrthoDB" id="9763456at2"/>
<sequence>MNSKSSFLIGAASAFSGDRRDAAVPVVETLIRRNLPSCLIFETLAERTLALAQLERRKDPEAGFDPWLEDILEPVLDKCLRHGIKIVSNFGAANPRAAARRIQSMATRLGIRSPRIAVVSGDDLSSDIYLPFFREALGDSLDEARMVAANVYLGSDSVADALLEGAEIVVTGRVSDSALCVGPLLAHFGWARDDWTRRGRAVMAGHLLECGVQVTGGYFADPGVKDVPNLFDIGYPIAEVDADGNCIITKADNTGGLVDTRVVREQMLYEIDDPSAYLAPDAISDISNSIVEQMGPDCVRVSGVQGREWPSTLKVLVCQDGGWLGEGEISYAGPRAEARARLAADIVKHRLGAKLDLRIDLIGVLSIHGDDAGRRLARTPQGSARDVRLRVAAVHQDPKIAELVGREVTALYTCGPAGGGGVRAGLRQRLDTLPCYVPRSAIQSNYEIIE</sequence>
<protein>
    <submittedName>
        <fullName evidence="2">DUF1446 domain-containing protein</fullName>
    </submittedName>
</protein>
<dbReference type="EMBL" id="CP017758">
    <property type="protein sequence ID" value="AQV96621.1"/>
    <property type="molecule type" value="Genomic_DNA"/>
</dbReference>
<evidence type="ECO:0000313" key="2">
    <source>
        <dbReference type="EMBL" id="AQV96621.1"/>
    </source>
</evidence>
<dbReference type="Pfam" id="PF07287">
    <property type="entry name" value="AtuA"/>
    <property type="match status" value="1"/>
</dbReference>
<feature type="domain" description="Acyclic terpene utilisation N-terminal" evidence="1">
    <location>
        <begin position="9"/>
        <end position="446"/>
    </location>
</feature>
<dbReference type="PANTHER" id="PTHR47472:SF1">
    <property type="entry name" value="DUF1446-DOMAIN-CONTAINING PROTEIN"/>
    <property type="match status" value="1"/>
</dbReference>
<reference evidence="3" key="1">
    <citation type="submission" date="2017-02" db="EMBL/GenBank/DDBJ databases">
        <title>Complete genome sequence of Cupriavidus necator strain NH9, a 3-chlorobenzoate degrader.</title>
        <authorList>
            <person name="Moriuchi R."/>
            <person name="Dohra H."/>
            <person name="Ogawa N."/>
        </authorList>
    </citation>
    <scope>NUCLEOTIDE SEQUENCE [LARGE SCALE GENOMIC DNA]</scope>
    <source>
        <strain evidence="3">NH9</strain>
    </source>
</reference>
<dbReference type="AlphaFoldDB" id="A0A1U9UWN3"/>
<name>A0A1U9UWN3_CUPNE</name>
<evidence type="ECO:0000313" key="3">
    <source>
        <dbReference type="Proteomes" id="UP000189627"/>
    </source>
</evidence>
<evidence type="ECO:0000259" key="1">
    <source>
        <dbReference type="Pfam" id="PF07287"/>
    </source>
</evidence>
<organism evidence="2 3">
    <name type="scientific">Cupriavidus necator</name>
    <name type="common">Alcaligenes eutrophus</name>
    <name type="synonym">Ralstonia eutropha</name>
    <dbReference type="NCBI Taxonomy" id="106590"/>
    <lineage>
        <taxon>Bacteria</taxon>
        <taxon>Pseudomonadati</taxon>
        <taxon>Pseudomonadota</taxon>
        <taxon>Betaproteobacteria</taxon>
        <taxon>Burkholderiales</taxon>
        <taxon>Burkholderiaceae</taxon>
        <taxon>Cupriavidus</taxon>
    </lineage>
</organism>
<dbReference type="Proteomes" id="UP000189627">
    <property type="component" value="Chromosome 2"/>
</dbReference>
<dbReference type="KEGG" id="cuh:BJN34_22410"/>
<proteinExistence type="predicted"/>
<dbReference type="InterPro" id="IPR010839">
    <property type="entry name" value="AtuA_N"/>
</dbReference>
<dbReference type="RefSeq" id="WP_078201342.1">
    <property type="nucleotide sequence ID" value="NZ_CP017758.1"/>
</dbReference>